<dbReference type="InterPro" id="IPR029063">
    <property type="entry name" value="SAM-dependent_MTases_sf"/>
</dbReference>
<sequence length="261" mass="27648">MTKQEAMSEEFDTVARWTSEAVAELGPDHALPAACRGSGSPAALEWLARRTGCHPDTRLLDVGAGLGGPAEYAARSFGVRPVLVEPMLGACRSSLALFGRPVTTASGEALPIRSAAFDVVWCLGVLCTVEDQAAMLAELRRVVTPGGRVGLLVFVRVVDRLPEQPEGNNFPSPDDLERLCAGVGLSIEAQVDLADFPAPDETWTDAVAAVDALIARDHGDDERFDEASRQEAVMARLLDDGLVVGRLCVAVPVTPPARASH</sequence>
<evidence type="ECO:0000313" key="2">
    <source>
        <dbReference type="EMBL" id="CUR56210.1"/>
    </source>
</evidence>
<protein>
    <submittedName>
        <fullName evidence="2">C5-O-methyltransferase</fullName>
    </submittedName>
</protein>
<proteinExistence type="predicted"/>
<dbReference type="GO" id="GO:0032259">
    <property type="term" value="P:methylation"/>
    <property type="evidence" value="ECO:0007669"/>
    <property type="project" value="UniProtKB-KW"/>
</dbReference>
<keyword evidence="2" id="KW-0808">Transferase</keyword>
<dbReference type="EMBL" id="CZKA01000025">
    <property type="protein sequence ID" value="CUR56210.1"/>
    <property type="molecule type" value="Genomic_DNA"/>
</dbReference>
<name>A0A2P2C2H9_9ZZZZ</name>
<dbReference type="Gene3D" id="3.40.50.150">
    <property type="entry name" value="Vaccinia Virus protein VP39"/>
    <property type="match status" value="1"/>
</dbReference>
<dbReference type="GO" id="GO:0008757">
    <property type="term" value="F:S-adenosylmethionine-dependent methyltransferase activity"/>
    <property type="evidence" value="ECO:0007669"/>
    <property type="project" value="InterPro"/>
</dbReference>
<dbReference type="InterPro" id="IPR013216">
    <property type="entry name" value="Methyltransf_11"/>
</dbReference>
<dbReference type="SUPFAM" id="SSF53335">
    <property type="entry name" value="S-adenosyl-L-methionine-dependent methyltransferases"/>
    <property type="match status" value="1"/>
</dbReference>
<organism evidence="2">
    <name type="scientific">metagenome</name>
    <dbReference type="NCBI Taxonomy" id="256318"/>
    <lineage>
        <taxon>unclassified sequences</taxon>
        <taxon>metagenomes</taxon>
    </lineage>
</organism>
<gene>
    <name evidence="2" type="ORF">NOCA2310218</name>
</gene>
<reference evidence="2" key="1">
    <citation type="submission" date="2015-08" db="EMBL/GenBank/DDBJ databases">
        <authorList>
            <person name="Babu N.S."/>
            <person name="Beckwith C.J."/>
            <person name="Beseler K.G."/>
            <person name="Brison A."/>
            <person name="Carone J.V."/>
            <person name="Caskin T.P."/>
            <person name="Diamond M."/>
            <person name="Durham M.E."/>
            <person name="Foxe J.M."/>
            <person name="Go M."/>
            <person name="Henderson B.A."/>
            <person name="Jones I.B."/>
            <person name="McGettigan J.A."/>
            <person name="Micheletti S.J."/>
            <person name="Nasrallah M.E."/>
            <person name="Ortiz D."/>
            <person name="Piller C.R."/>
            <person name="Privatt S.R."/>
            <person name="Schneider S.L."/>
            <person name="Sharp S."/>
            <person name="Smith T.C."/>
            <person name="Stanton J.D."/>
            <person name="Ullery H.E."/>
            <person name="Wilson R.J."/>
            <person name="Serrano M.G."/>
            <person name="Buck G."/>
            <person name="Lee V."/>
            <person name="Wang Y."/>
            <person name="Carvalho R."/>
            <person name="Voegtly L."/>
            <person name="Shi R."/>
            <person name="Duckworth R."/>
            <person name="Johnson A."/>
            <person name="Loviza R."/>
            <person name="Walstead R."/>
            <person name="Shah Z."/>
            <person name="Kiflezghi M."/>
            <person name="Wade K."/>
            <person name="Ball S.L."/>
            <person name="Bradley K.W."/>
            <person name="Asai D.J."/>
            <person name="Bowman C.A."/>
            <person name="Russell D.A."/>
            <person name="Pope W.H."/>
            <person name="Jacobs-Sera D."/>
            <person name="Hendrix R.W."/>
            <person name="Hatfull G.F."/>
        </authorList>
    </citation>
    <scope>NUCLEOTIDE SEQUENCE</scope>
</reference>
<evidence type="ECO:0000259" key="1">
    <source>
        <dbReference type="Pfam" id="PF08241"/>
    </source>
</evidence>
<keyword evidence="2" id="KW-0489">Methyltransferase</keyword>
<dbReference type="CDD" id="cd02440">
    <property type="entry name" value="AdoMet_MTases"/>
    <property type="match status" value="1"/>
</dbReference>
<feature type="domain" description="Methyltransferase type 11" evidence="1">
    <location>
        <begin position="60"/>
        <end position="149"/>
    </location>
</feature>
<dbReference type="AlphaFoldDB" id="A0A2P2C2H9"/>
<accession>A0A2P2C2H9</accession>
<dbReference type="Pfam" id="PF08241">
    <property type="entry name" value="Methyltransf_11"/>
    <property type="match status" value="1"/>
</dbReference>